<accession>A0A7Y9ZJ41</accession>
<dbReference type="EMBL" id="JACBZM010000001">
    <property type="protein sequence ID" value="NYI46452.1"/>
    <property type="molecule type" value="Genomic_DNA"/>
</dbReference>
<gene>
    <name evidence="1" type="ORF">BJ993_003532</name>
    <name evidence="2" type="ORF">CFH99_08305</name>
</gene>
<evidence type="ECO:0000313" key="3">
    <source>
        <dbReference type="Proteomes" id="UP000562045"/>
    </source>
</evidence>
<dbReference type="Proteomes" id="UP000562045">
    <property type="component" value="Unassembled WGS sequence"/>
</dbReference>
<reference evidence="1 3" key="2">
    <citation type="submission" date="2020-07" db="EMBL/GenBank/DDBJ databases">
        <title>Sequencing the genomes of 1000 actinobacteria strains.</title>
        <authorList>
            <person name="Klenk H.-P."/>
        </authorList>
    </citation>
    <scope>NUCLEOTIDE SEQUENCE [LARGE SCALE GENOMIC DNA]</scope>
    <source>
        <strain evidence="1 3">DSM 15131</strain>
    </source>
</reference>
<dbReference type="AlphaFoldDB" id="A0A7Y9ZJ41"/>
<protein>
    <recommendedName>
        <fullName evidence="5">Glycosyl transferase family 2</fullName>
    </recommendedName>
</protein>
<organism evidence="1 3">
    <name type="scientific">Nocardioides aromaticivorans</name>
    <dbReference type="NCBI Taxonomy" id="200618"/>
    <lineage>
        <taxon>Bacteria</taxon>
        <taxon>Bacillati</taxon>
        <taxon>Actinomycetota</taxon>
        <taxon>Actinomycetes</taxon>
        <taxon>Propionibacteriales</taxon>
        <taxon>Nocardioidaceae</taxon>
        <taxon>Nocardioides</taxon>
    </lineage>
</organism>
<sequence>MIATVSTVKDTLANVQRFVRGNLAGGVDHMVVFLDGPDPEVEAWLASQEHVTHLVADDAWWGGKRPADLNNRQRMHANIAKAVLTVVPGVDWLFHVDADEICQIDRAAIDAVPPSYDAVRLAPLEAVSRKHWDGSPTWFKKLLDEPDLKLLEVLGVIEKPANGHLFHGHVEGKTATRPRLDRWLTIHRTVDEKRDEVPHFTAPGLTVLHYESYSGEDFVRKWSAMLAAGPEISLRPVRERTKAAVQALIGKPLTPELREQYLTRIFEATTEDDFDTLRELGLLVEADPTQGTHTPQLLETRDQLAEALAALADQPKDAFGVCKPAGPVQEVLSHLGAGDGKKSWWRKNGRS</sequence>
<name>A0A7Y9ZJ41_9ACTN</name>
<dbReference type="Proteomes" id="UP000662818">
    <property type="component" value="Chromosome"/>
</dbReference>
<dbReference type="EMBL" id="CP022295">
    <property type="protein sequence ID" value="QSR25622.1"/>
    <property type="molecule type" value="Genomic_DNA"/>
</dbReference>
<dbReference type="Pfam" id="PF13704">
    <property type="entry name" value="Glyco_tranf_2_4"/>
    <property type="match status" value="1"/>
</dbReference>
<dbReference type="RefSeq" id="WP_179650300.1">
    <property type="nucleotide sequence ID" value="NZ_CP022295.1"/>
</dbReference>
<evidence type="ECO:0000313" key="1">
    <source>
        <dbReference type="EMBL" id="NYI46452.1"/>
    </source>
</evidence>
<evidence type="ECO:0000313" key="4">
    <source>
        <dbReference type="Proteomes" id="UP000662818"/>
    </source>
</evidence>
<evidence type="ECO:0000313" key="2">
    <source>
        <dbReference type="EMBL" id="QSR25622.1"/>
    </source>
</evidence>
<proteinExistence type="predicted"/>
<evidence type="ECO:0008006" key="5">
    <source>
        <dbReference type="Google" id="ProtNLM"/>
    </source>
</evidence>
<reference evidence="2 4" key="1">
    <citation type="submission" date="2017-06" db="EMBL/GenBank/DDBJ databases">
        <title>Complete Genome Sequence of the Soil Carbazole-Degrading Bacterium Nocardioides aromaticivorans IC177.</title>
        <authorList>
            <person name="Vejarano F."/>
            <person name="Suzuki-Minakuchi C."/>
            <person name="Ohtsubo Y."/>
            <person name="Tsuda M."/>
            <person name="Okada K."/>
            <person name="Nojiri H."/>
        </authorList>
    </citation>
    <scope>NUCLEOTIDE SEQUENCE [LARGE SCALE GENOMIC DNA]</scope>
    <source>
        <strain evidence="2 4">IC177</strain>
    </source>
</reference>
<keyword evidence="4" id="KW-1185">Reference proteome</keyword>